<dbReference type="Pfam" id="PF00535">
    <property type="entry name" value="Glycos_transf_2"/>
    <property type="match status" value="1"/>
</dbReference>
<dbReference type="CDD" id="cd06442">
    <property type="entry name" value="DPM1_like"/>
    <property type="match status" value="1"/>
</dbReference>
<dbReference type="EMBL" id="DS989860">
    <property type="protein sequence ID" value="EDX73074.1"/>
    <property type="molecule type" value="Genomic_DNA"/>
</dbReference>
<dbReference type="AlphaFoldDB" id="B4VYH4"/>
<feature type="domain" description="Glycosyltransferase 2-like" evidence="4">
    <location>
        <begin position="16"/>
        <end position="195"/>
    </location>
</feature>
<evidence type="ECO:0000259" key="4">
    <source>
        <dbReference type="Pfam" id="PF00535"/>
    </source>
</evidence>
<organism evidence="5 6">
    <name type="scientific">Coleofasciculus chthonoplastes PCC 7420</name>
    <dbReference type="NCBI Taxonomy" id="118168"/>
    <lineage>
        <taxon>Bacteria</taxon>
        <taxon>Bacillati</taxon>
        <taxon>Cyanobacteriota</taxon>
        <taxon>Cyanophyceae</taxon>
        <taxon>Coleofasciculales</taxon>
        <taxon>Coleofasciculaceae</taxon>
        <taxon>Coleofasciculus</taxon>
    </lineage>
</organism>
<dbReference type="InterPro" id="IPR001173">
    <property type="entry name" value="Glyco_trans_2-like"/>
</dbReference>
<comment type="similarity">
    <text evidence="1">Belongs to the glycosyltransferase 2 family.</text>
</comment>
<dbReference type="RefSeq" id="WP_006103875.1">
    <property type="nucleotide sequence ID" value="NZ_DS989860.1"/>
</dbReference>
<dbReference type="Gene3D" id="3.90.550.10">
    <property type="entry name" value="Spore Coat Polysaccharide Biosynthesis Protein SpsA, Chain A"/>
    <property type="match status" value="1"/>
</dbReference>
<dbReference type="Proteomes" id="UP000003835">
    <property type="component" value="Unassembled WGS sequence"/>
</dbReference>
<dbReference type="eggNOG" id="COG1216">
    <property type="taxonomic scope" value="Bacteria"/>
</dbReference>
<evidence type="ECO:0000256" key="2">
    <source>
        <dbReference type="ARBA" id="ARBA00022676"/>
    </source>
</evidence>
<dbReference type="STRING" id="118168.MC7420_2692"/>
<dbReference type="OrthoDB" id="9810303at2"/>
<sequence length="264" mass="29645">MSDVQAASPNQLVCTVLPTYNEQDNINALIERLLASNAAPYLVLVIDDNSPDGTWEIVEQFADRYPISSTSPEDSNRLAVALVRRIGEKGLTSAIQRGIDEAIHTYNAGIVTWMDCDLSMPPEDVPRLVQAIQKNEADVAFGSRWVPGGTDRAHGLMARTLSWIINSFARVMLYSRIHDYTSGFIAARAEVLERIRLRGGYGEYCIDLLYRAKRLGYRLVEIPYICVPRTAGESKTGLNLWDYLVKGRKYVSTIWQLSRKKSLT</sequence>
<evidence type="ECO:0000256" key="1">
    <source>
        <dbReference type="ARBA" id="ARBA00006739"/>
    </source>
</evidence>
<keyword evidence="3 5" id="KW-0808">Transferase</keyword>
<keyword evidence="2" id="KW-0328">Glycosyltransferase</keyword>
<protein>
    <submittedName>
        <fullName evidence="5">Glycosyl transferase, group 2 family protein</fullName>
    </submittedName>
</protein>
<dbReference type="GO" id="GO:0004582">
    <property type="term" value="F:dolichyl-phosphate beta-D-mannosyltransferase activity"/>
    <property type="evidence" value="ECO:0007669"/>
    <property type="project" value="InterPro"/>
</dbReference>
<evidence type="ECO:0000313" key="5">
    <source>
        <dbReference type="EMBL" id="EDX73074.1"/>
    </source>
</evidence>
<dbReference type="HOGENOM" id="CLU_033536_13_0_3"/>
<proteinExistence type="inferred from homology"/>
<gene>
    <name evidence="5" type="ORF">MC7420_2692</name>
</gene>
<name>B4VYH4_9CYAN</name>
<evidence type="ECO:0000313" key="6">
    <source>
        <dbReference type="Proteomes" id="UP000003835"/>
    </source>
</evidence>
<keyword evidence="6" id="KW-1185">Reference proteome</keyword>
<dbReference type="PANTHER" id="PTHR43398:SF1">
    <property type="entry name" value="DOLICHOL-PHOSPHATE MANNOSYLTRANSFERASE SUBUNIT 1"/>
    <property type="match status" value="1"/>
</dbReference>
<dbReference type="SUPFAM" id="SSF53448">
    <property type="entry name" value="Nucleotide-diphospho-sugar transferases"/>
    <property type="match status" value="1"/>
</dbReference>
<dbReference type="InterPro" id="IPR029044">
    <property type="entry name" value="Nucleotide-diphossugar_trans"/>
</dbReference>
<evidence type="ECO:0000256" key="3">
    <source>
        <dbReference type="ARBA" id="ARBA00022679"/>
    </source>
</evidence>
<accession>B4VYH4</accession>
<dbReference type="PANTHER" id="PTHR43398">
    <property type="entry name" value="DOLICHOL-PHOSPHATE MANNOSYLTRANSFERASE SUBUNIT 1"/>
    <property type="match status" value="1"/>
</dbReference>
<reference evidence="5 6" key="1">
    <citation type="submission" date="2008-07" db="EMBL/GenBank/DDBJ databases">
        <authorList>
            <person name="Tandeau de Marsac N."/>
            <person name="Ferriera S."/>
            <person name="Johnson J."/>
            <person name="Kravitz S."/>
            <person name="Beeson K."/>
            <person name="Sutton G."/>
            <person name="Rogers Y.-H."/>
            <person name="Friedman R."/>
            <person name="Frazier M."/>
            <person name="Venter J.C."/>
        </authorList>
    </citation>
    <scope>NUCLEOTIDE SEQUENCE [LARGE SCALE GENOMIC DNA]</scope>
    <source>
        <strain evidence="5 6">PCC 7420</strain>
    </source>
</reference>
<dbReference type="InterPro" id="IPR039528">
    <property type="entry name" value="DPM1-like"/>
</dbReference>